<evidence type="ECO:0000313" key="3">
    <source>
        <dbReference type="Proteomes" id="UP000010931"/>
    </source>
</evidence>
<dbReference type="RefSeq" id="WP_006375232.1">
    <property type="nucleotide sequence ID" value="NZ_AEJB01000140.1"/>
</dbReference>
<accession>L7FE78</accession>
<comment type="caution">
    <text evidence="2">The sequence shown here is derived from an EMBL/GenBank/DDBJ whole genome shotgun (WGS) entry which is preliminary data.</text>
</comment>
<dbReference type="EMBL" id="AEJB01000140">
    <property type="protein sequence ID" value="ELP69514.1"/>
    <property type="molecule type" value="Genomic_DNA"/>
</dbReference>
<keyword evidence="3" id="KW-1185">Reference proteome</keyword>
<evidence type="ECO:0000256" key="1">
    <source>
        <dbReference type="SAM" id="Phobius"/>
    </source>
</evidence>
<keyword evidence="1" id="KW-0472">Membrane</keyword>
<proteinExistence type="predicted"/>
<feature type="transmembrane region" description="Helical" evidence="1">
    <location>
        <begin position="31"/>
        <end position="56"/>
    </location>
</feature>
<protein>
    <submittedName>
        <fullName evidence="2">Uncharacterized protein</fullName>
    </submittedName>
</protein>
<sequence length="59" mass="6633">MTHPTGPAAVPPESARQPRTVWRLRRRAKLLAWRAMMGAAYAAGGLLITLALQWFFAWL</sequence>
<keyword evidence="1" id="KW-1133">Transmembrane helix</keyword>
<keyword evidence="1" id="KW-0812">Transmembrane</keyword>
<gene>
    <name evidence="2" type="ORF">STRTUCAR8_00022</name>
</gene>
<reference evidence="2 3" key="1">
    <citation type="journal article" date="2011" name="Plasmid">
        <title>Streptomyces turgidiscabies Car8 contains a modular pathogenicity island that shares virulence genes with other actinobacterial plant pathogens.</title>
        <authorList>
            <person name="Huguet-Tapia J.C."/>
            <person name="Badger J.H."/>
            <person name="Loria R."/>
            <person name="Pettis G.S."/>
        </authorList>
    </citation>
    <scope>NUCLEOTIDE SEQUENCE [LARGE SCALE GENOMIC DNA]</scope>
    <source>
        <strain evidence="2 3">Car8</strain>
    </source>
</reference>
<organism evidence="2 3">
    <name type="scientific">Streptomyces turgidiscabies (strain Car8)</name>
    <dbReference type="NCBI Taxonomy" id="698760"/>
    <lineage>
        <taxon>Bacteria</taxon>
        <taxon>Bacillati</taxon>
        <taxon>Actinomycetota</taxon>
        <taxon>Actinomycetes</taxon>
        <taxon>Kitasatosporales</taxon>
        <taxon>Streptomycetaceae</taxon>
        <taxon>Streptomyces</taxon>
    </lineage>
</organism>
<dbReference type="AlphaFoldDB" id="L7FE78"/>
<dbReference type="Proteomes" id="UP000010931">
    <property type="component" value="Unassembled WGS sequence"/>
</dbReference>
<evidence type="ECO:0000313" key="2">
    <source>
        <dbReference type="EMBL" id="ELP69514.1"/>
    </source>
</evidence>
<dbReference type="GeneID" id="97407580"/>
<name>L7FE78_STRT8</name>